<dbReference type="PATRIC" id="fig|294.131.peg.4270"/>
<dbReference type="AlphaFoldDB" id="A0A0F4SZ91"/>
<dbReference type="EMBL" id="LACD01000033">
    <property type="protein sequence ID" value="KJZ37199.1"/>
    <property type="molecule type" value="Genomic_DNA"/>
</dbReference>
<keyword evidence="1" id="KW-0175">Coiled coil</keyword>
<evidence type="ECO:0000256" key="1">
    <source>
        <dbReference type="SAM" id="Coils"/>
    </source>
</evidence>
<feature type="coiled-coil region" evidence="1">
    <location>
        <begin position="9"/>
        <end position="36"/>
    </location>
</feature>
<evidence type="ECO:0000313" key="2">
    <source>
        <dbReference type="EMBL" id="KJZ37199.1"/>
    </source>
</evidence>
<gene>
    <name evidence="2" type="ORF">VC34_26250</name>
</gene>
<evidence type="ECO:0000313" key="3">
    <source>
        <dbReference type="Proteomes" id="UP000033500"/>
    </source>
</evidence>
<reference evidence="2 3" key="1">
    <citation type="submission" date="2015-03" db="EMBL/GenBank/DDBJ databases">
        <title>Comparative genomics of Pseudomonas insights into diversity of traits involved in vanlence and defense.</title>
        <authorList>
            <person name="Qin Y."/>
        </authorList>
    </citation>
    <scope>NUCLEOTIDE SEQUENCE [LARGE SCALE GENOMIC DNA]</scope>
    <source>
        <strain evidence="2 3">C3</strain>
    </source>
</reference>
<dbReference type="RefSeq" id="WP_046049164.1">
    <property type="nucleotide sequence ID" value="NZ_LACD01000033.1"/>
</dbReference>
<organism evidence="2 3">
    <name type="scientific">Pseudomonas fluorescens</name>
    <dbReference type="NCBI Taxonomy" id="294"/>
    <lineage>
        <taxon>Bacteria</taxon>
        <taxon>Pseudomonadati</taxon>
        <taxon>Pseudomonadota</taxon>
        <taxon>Gammaproteobacteria</taxon>
        <taxon>Pseudomonadales</taxon>
        <taxon>Pseudomonadaceae</taxon>
        <taxon>Pseudomonas</taxon>
    </lineage>
</organism>
<protein>
    <submittedName>
        <fullName evidence="2">Uncharacterized protein</fullName>
    </submittedName>
</protein>
<dbReference type="Proteomes" id="UP000033500">
    <property type="component" value="Unassembled WGS sequence"/>
</dbReference>
<sequence length="85" mass="9269">MTTKDKQALEQAKHDLLKVEAEHDRLANVLNLAERTFAAHELPLAAARRAVRQARSKIDIAGAAQSAEIAALKQQLATLLGEDRS</sequence>
<proteinExistence type="predicted"/>
<name>A0A0F4SZ91_PSEFL</name>
<comment type="caution">
    <text evidence="2">The sequence shown here is derived from an EMBL/GenBank/DDBJ whole genome shotgun (WGS) entry which is preliminary data.</text>
</comment>
<accession>A0A0F4SZ91</accession>